<dbReference type="Proteomes" id="UP000615446">
    <property type="component" value="Unassembled WGS sequence"/>
</dbReference>
<dbReference type="Proteomes" id="UP000247702">
    <property type="component" value="Unassembled WGS sequence"/>
</dbReference>
<name>A0A2Z6S1G2_9GLOM</name>
<gene>
    <name evidence="2" type="ORF">RCL2_000597700</name>
    <name evidence="1" type="ORF">RclHR1_08690001</name>
</gene>
<reference evidence="1 3" key="1">
    <citation type="submission" date="2017-11" db="EMBL/GenBank/DDBJ databases">
        <title>The genome of Rhizophagus clarus HR1 reveals common genetic basis of auxotrophy among arbuscular mycorrhizal fungi.</title>
        <authorList>
            <person name="Kobayashi Y."/>
        </authorList>
    </citation>
    <scope>NUCLEOTIDE SEQUENCE [LARGE SCALE GENOMIC DNA]</scope>
    <source>
        <strain evidence="1 3">HR1</strain>
    </source>
</reference>
<sequence length="92" mass="10301">MVDLGDENVEFGNVEMDSVHSSGASDDGDNATGRLGFWLKSNGRYLSERLDADLALDFQHYLEIFAFVENREATNMSSRIIVKLIFNISVIL</sequence>
<evidence type="ECO:0000313" key="3">
    <source>
        <dbReference type="Proteomes" id="UP000247702"/>
    </source>
</evidence>
<evidence type="ECO:0000313" key="2">
    <source>
        <dbReference type="EMBL" id="GES78663.1"/>
    </source>
</evidence>
<protein>
    <submittedName>
        <fullName evidence="1">Uncharacterized protein</fullName>
    </submittedName>
</protein>
<dbReference type="AlphaFoldDB" id="A0A2Z6S1G2"/>
<keyword evidence="3" id="KW-1185">Reference proteome</keyword>
<dbReference type="EMBL" id="BLAL01000040">
    <property type="protein sequence ID" value="GES78663.1"/>
    <property type="molecule type" value="Genomic_DNA"/>
</dbReference>
<organism evidence="1 3">
    <name type="scientific">Rhizophagus clarus</name>
    <dbReference type="NCBI Taxonomy" id="94130"/>
    <lineage>
        <taxon>Eukaryota</taxon>
        <taxon>Fungi</taxon>
        <taxon>Fungi incertae sedis</taxon>
        <taxon>Mucoromycota</taxon>
        <taxon>Glomeromycotina</taxon>
        <taxon>Glomeromycetes</taxon>
        <taxon>Glomerales</taxon>
        <taxon>Glomeraceae</taxon>
        <taxon>Rhizophagus</taxon>
    </lineage>
</organism>
<evidence type="ECO:0000313" key="1">
    <source>
        <dbReference type="EMBL" id="GBC09198.1"/>
    </source>
</evidence>
<proteinExistence type="predicted"/>
<comment type="caution">
    <text evidence="1">The sequence shown here is derived from an EMBL/GenBank/DDBJ whole genome shotgun (WGS) entry which is preliminary data.</text>
</comment>
<reference evidence="2" key="2">
    <citation type="submission" date="2019-10" db="EMBL/GenBank/DDBJ databases">
        <title>Conservation and host-specific expression of non-tandemly repeated heterogenous ribosome RNA gene in arbuscular mycorrhizal fungi.</title>
        <authorList>
            <person name="Maeda T."/>
            <person name="Kobayashi Y."/>
            <person name="Nakagawa T."/>
            <person name="Ezawa T."/>
            <person name="Yamaguchi K."/>
            <person name="Bino T."/>
            <person name="Nishimoto Y."/>
            <person name="Shigenobu S."/>
            <person name="Kawaguchi M."/>
        </authorList>
    </citation>
    <scope>NUCLEOTIDE SEQUENCE</scope>
    <source>
        <strain evidence="2">HR1</strain>
    </source>
</reference>
<dbReference type="EMBL" id="BEXD01004280">
    <property type="protein sequence ID" value="GBC09198.1"/>
    <property type="molecule type" value="Genomic_DNA"/>
</dbReference>
<accession>A0A2Z6S1G2</accession>